<sequence length="132" mass="14919">MDPGMEYTHSHVKSSVQRHVNSSIDRQLRYCCRSGSSSGLHYVRVFHNSDYTYGRHSAAQDVVAMRLRLGYKYYWEVSNSPAASCTLCAKLGGHTLHHYIMDCPCIAKIREIEALKTDLCVRLGPHTPHPLA</sequence>
<reference evidence="1" key="1">
    <citation type="submission" date="2020-07" db="EMBL/GenBank/DDBJ databases">
        <title>The High-quality genome of the commercially important snow crab, Chionoecetes opilio.</title>
        <authorList>
            <person name="Jeong J.-H."/>
            <person name="Ryu S."/>
        </authorList>
    </citation>
    <scope>NUCLEOTIDE SEQUENCE</scope>
    <source>
        <strain evidence="1">MADBK_172401_WGS</strain>
        <tissue evidence="1">Digestive gland</tissue>
    </source>
</reference>
<protein>
    <submittedName>
        <fullName evidence="1">Uncharacterized protein</fullName>
    </submittedName>
</protein>
<keyword evidence="2" id="KW-1185">Reference proteome</keyword>
<comment type="caution">
    <text evidence="1">The sequence shown here is derived from an EMBL/GenBank/DDBJ whole genome shotgun (WGS) entry which is preliminary data.</text>
</comment>
<evidence type="ECO:0000313" key="1">
    <source>
        <dbReference type="EMBL" id="KAG0724124.1"/>
    </source>
</evidence>
<name>A0A8J4YH60_CHIOP</name>
<accession>A0A8J4YH60</accession>
<evidence type="ECO:0000313" key="2">
    <source>
        <dbReference type="Proteomes" id="UP000770661"/>
    </source>
</evidence>
<proteinExistence type="predicted"/>
<dbReference type="AlphaFoldDB" id="A0A8J4YH60"/>
<dbReference type="Proteomes" id="UP000770661">
    <property type="component" value="Unassembled WGS sequence"/>
</dbReference>
<gene>
    <name evidence="1" type="ORF">GWK47_000479</name>
</gene>
<organism evidence="1 2">
    <name type="scientific">Chionoecetes opilio</name>
    <name type="common">Atlantic snow crab</name>
    <name type="synonym">Cancer opilio</name>
    <dbReference type="NCBI Taxonomy" id="41210"/>
    <lineage>
        <taxon>Eukaryota</taxon>
        <taxon>Metazoa</taxon>
        <taxon>Ecdysozoa</taxon>
        <taxon>Arthropoda</taxon>
        <taxon>Crustacea</taxon>
        <taxon>Multicrustacea</taxon>
        <taxon>Malacostraca</taxon>
        <taxon>Eumalacostraca</taxon>
        <taxon>Eucarida</taxon>
        <taxon>Decapoda</taxon>
        <taxon>Pleocyemata</taxon>
        <taxon>Brachyura</taxon>
        <taxon>Eubrachyura</taxon>
        <taxon>Majoidea</taxon>
        <taxon>Majidae</taxon>
        <taxon>Chionoecetes</taxon>
    </lineage>
</organism>
<dbReference type="EMBL" id="JACEEZ010007336">
    <property type="protein sequence ID" value="KAG0724124.1"/>
    <property type="molecule type" value="Genomic_DNA"/>
</dbReference>